<gene>
    <name evidence="2" type="ORF">NDU88_010673</name>
</gene>
<protein>
    <submittedName>
        <fullName evidence="2">Uncharacterized protein</fullName>
    </submittedName>
</protein>
<proteinExistence type="predicted"/>
<dbReference type="AlphaFoldDB" id="A0AAV7QV30"/>
<organism evidence="2 3">
    <name type="scientific">Pleurodeles waltl</name>
    <name type="common">Iberian ribbed newt</name>
    <dbReference type="NCBI Taxonomy" id="8319"/>
    <lineage>
        <taxon>Eukaryota</taxon>
        <taxon>Metazoa</taxon>
        <taxon>Chordata</taxon>
        <taxon>Craniata</taxon>
        <taxon>Vertebrata</taxon>
        <taxon>Euteleostomi</taxon>
        <taxon>Amphibia</taxon>
        <taxon>Batrachia</taxon>
        <taxon>Caudata</taxon>
        <taxon>Salamandroidea</taxon>
        <taxon>Salamandridae</taxon>
        <taxon>Pleurodelinae</taxon>
        <taxon>Pleurodeles</taxon>
    </lineage>
</organism>
<evidence type="ECO:0000313" key="2">
    <source>
        <dbReference type="EMBL" id="KAJ1144374.1"/>
    </source>
</evidence>
<reference evidence="2" key="1">
    <citation type="journal article" date="2022" name="bioRxiv">
        <title>Sequencing and chromosome-scale assembly of the giantPleurodeles waltlgenome.</title>
        <authorList>
            <person name="Brown T."/>
            <person name="Elewa A."/>
            <person name="Iarovenko S."/>
            <person name="Subramanian E."/>
            <person name="Araus A.J."/>
            <person name="Petzold A."/>
            <person name="Susuki M."/>
            <person name="Suzuki K.-i.T."/>
            <person name="Hayashi T."/>
            <person name="Toyoda A."/>
            <person name="Oliveira C."/>
            <person name="Osipova E."/>
            <person name="Leigh N.D."/>
            <person name="Simon A."/>
            <person name="Yun M.H."/>
        </authorList>
    </citation>
    <scope>NUCLEOTIDE SEQUENCE</scope>
    <source>
        <strain evidence="2">20211129_DDA</strain>
        <tissue evidence="2">Liver</tissue>
    </source>
</reference>
<keyword evidence="3" id="KW-1185">Reference proteome</keyword>
<feature type="region of interest" description="Disordered" evidence="1">
    <location>
        <begin position="31"/>
        <end position="67"/>
    </location>
</feature>
<evidence type="ECO:0000256" key="1">
    <source>
        <dbReference type="SAM" id="MobiDB-lite"/>
    </source>
</evidence>
<accession>A0AAV7QV30</accession>
<evidence type="ECO:0000313" key="3">
    <source>
        <dbReference type="Proteomes" id="UP001066276"/>
    </source>
</evidence>
<comment type="caution">
    <text evidence="2">The sequence shown here is derived from an EMBL/GenBank/DDBJ whole genome shotgun (WGS) entry which is preliminary data.</text>
</comment>
<name>A0AAV7QV30_PLEWA</name>
<dbReference type="Proteomes" id="UP001066276">
    <property type="component" value="Chromosome 6"/>
</dbReference>
<sequence length="67" mass="7166">MANLGKCTHDFKWGAPQETMIEVPQEAIMQVRQGSQEVDGSSIRLNDGSGSGGTDGDDRSVLMQVAK</sequence>
<dbReference type="EMBL" id="JANPWB010000010">
    <property type="protein sequence ID" value="KAJ1144374.1"/>
    <property type="molecule type" value="Genomic_DNA"/>
</dbReference>